<reference evidence="1" key="1">
    <citation type="submission" date="2022-11" db="EMBL/GenBank/DDBJ databases">
        <title>blaNDM-1 and qnrB1 co-producing ST413 Enterobacter.</title>
        <authorList>
            <person name="Halder G."/>
            <person name="Chaudhuri B."/>
            <person name="Dutta S."/>
        </authorList>
    </citation>
    <scope>NUCLEOTIDE SEQUENCE</scope>
    <source>
        <strain evidence="1">PEER684</strain>
    </source>
</reference>
<name>A0AAE4IY88_9ENTR</name>
<sequence length="104" mass="12043">MTDKAALVRELIKKHFWEMSDDTSVSTGKRSVLPEDMTDFLEEYSESLDVDMSGFVFNRYFPNEGIRFLPNAILPRYLRTDHHAPEPLTVSMLIESANAGRWLF</sequence>
<dbReference type="EMBL" id="JALLIR010000001">
    <property type="protein sequence ID" value="MDR9945517.1"/>
    <property type="molecule type" value="Genomic_DNA"/>
</dbReference>
<proteinExistence type="predicted"/>
<protein>
    <submittedName>
        <fullName evidence="1">DUF1493 family protein</fullName>
    </submittedName>
</protein>
<accession>A0AAE4IY88</accession>
<dbReference type="InterPro" id="IPR010862">
    <property type="entry name" value="DUF1493"/>
</dbReference>
<evidence type="ECO:0000313" key="1">
    <source>
        <dbReference type="EMBL" id="MDR9945517.1"/>
    </source>
</evidence>
<organism evidence="1 2">
    <name type="scientific">Enterobacter sichuanensis</name>
    <dbReference type="NCBI Taxonomy" id="2071710"/>
    <lineage>
        <taxon>Bacteria</taxon>
        <taxon>Pseudomonadati</taxon>
        <taxon>Pseudomonadota</taxon>
        <taxon>Gammaproteobacteria</taxon>
        <taxon>Enterobacterales</taxon>
        <taxon>Enterobacteriaceae</taxon>
        <taxon>Enterobacter</taxon>
        <taxon>Enterobacter cloacae complex</taxon>
    </lineage>
</organism>
<dbReference type="Proteomes" id="UP001185068">
    <property type="component" value="Unassembled WGS sequence"/>
</dbReference>
<evidence type="ECO:0000313" key="2">
    <source>
        <dbReference type="Proteomes" id="UP001185068"/>
    </source>
</evidence>
<dbReference type="AlphaFoldDB" id="A0AAE4IY88"/>
<dbReference type="Pfam" id="PF07377">
    <property type="entry name" value="DUF1493"/>
    <property type="match status" value="1"/>
</dbReference>
<gene>
    <name evidence="1" type="ORF">MX989_05360</name>
</gene>
<comment type="caution">
    <text evidence="1">The sequence shown here is derived from an EMBL/GenBank/DDBJ whole genome shotgun (WGS) entry which is preliminary data.</text>
</comment>
<dbReference type="RefSeq" id="WP_059386408.1">
    <property type="nucleotide sequence ID" value="NZ_JACWFD010000018.1"/>
</dbReference>